<proteinExistence type="predicted"/>
<gene>
    <name evidence="1" type="ORF">AVDCRST_MAG43-263</name>
</gene>
<accession>A0A6J4U7B1</accession>
<dbReference type="EMBL" id="CADCWI010000015">
    <property type="protein sequence ID" value="CAA9542504.1"/>
    <property type="molecule type" value="Genomic_DNA"/>
</dbReference>
<sequence>MKLPEAGFSDGARLDFDFAVVDWWEWFEDRSGERVVGRDDSPKLKKGQAMVPKYPTVDDILDLYRDDETEGFGRDPVATGIDLRLLADAIDSEDDALF</sequence>
<protein>
    <submittedName>
        <fullName evidence="1">Uncharacterized protein</fullName>
    </submittedName>
</protein>
<dbReference type="AlphaFoldDB" id="A0A6J4U7B1"/>
<evidence type="ECO:0000313" key="1">
    <source>
        <dbReference type="EMBL" id="CAA9542504.1"/>
    </source>
</evidence>
<reference evidence="1" key="1">
    <citation type="submission" date="2020-02" db="EMBL/GenBank/DDBJ databases">
        <authorList>
            <person name="Meier V. D."/>
        </authorList>
    </citation>
    <scope>NUCLEOTIDE SEQUENCE</scope>
    <source>
        <strain evidence="1">AVDCRST_MAG43</strain>
    </source>
</reference>
<organism evidence="1">
    <name type="scientific">uncultured Thermomicrobiales bacterium</name>
    <dbReference type="NCBI Taxonomy" id="1645740"/>
    <lineage>
        <taxon>Bacteria</taxon>
        <taxon>Pseudomonadati</taxon>
        <taxon>Thermomicrobiota</taxon>
        <taxon>Thermomicrobia</taxon>
        <taxon>Thermomicrobiales</taxon>
        <taxon>environmental samples</taxon>
    </lineage>
</organism>
<name>A0A6J4U7B1_9BACT</name>